<organism evidence="1">
    <name type="scientific">Anguilla anguilla</name>
    <name type="common">European freshwater eel</name>
    <name type="synonym">Muraena anguilla</name>
    <dbReference type="NCBI Taxonomy" id="7936"/>
    <lineage>
        <taxon>Eukaryota</taxon>
        <taxon>Metazoa</taxon>
        <taxon>Chordata</taxon>
        <taxon>Craniata</taxon>
        <taxon>Vertebrata</taxon>
        <taxon>Euteleostomi</taxon>
        <taxon>Actinopterygii</taxon>
        <taxon>Neopterygii</taxon>
        <taxon>Teleostei</taxon>
        <taxon>Anguilliformes</taxon>
        <taxon>Anguillidae</taxon>
        <taxon>Anguilla</taxon>
    </lineage>
</organism>
<reference evidence="1" key="2">
    <citation type="journal article" date="2015" name="Fish Shellfish Immunol.">
        <title>Early steps in the European eel (Anguilla anguilla)-Vibrio vulnificus interaction in the gills: Role of the RtxA13 toxin.</title>
        <authorList>
            <person name="Callol A."/>
            <person name="Pajuelo D."/>
            <person name="Ebbesson L."/>
            <person name="Teles M."/>
            <person name="MacKenzie S."/>
            <person name="Amaro C."/>
        </authorList>
    </citation>
    <scope>NUCLEOTIDE SEQUENCE</scope>
</reference>
<dbReference type="EMBL" id="GBXM01091680">
    <property type="protein sequence ID" value="JAH16897.1"/>
    <property type="molecule type" value="Transcribed_RNA"/>
</dbReference>
<evidence type="ECO:0000313" key="1">
    <source>
        <dbReference type="EMBL" id="JAH16897.1"/>
    </source>
</evidence>
<reference evidence="1" key="1">
    <citation type="submission" date="2014-11" db="EMBL/GenBank/DDBJ databases">
        <authorList>
            <person name="Amaro Gonzalez C."/>
        </authorList>
    </citation>
    <scope>NUCLEOTIDE SEQUENCE</scope>
</reference>
<name>A0A0E9QK67_ANGAN</name>
<sequence length="14" mass="1563">MERGPGPKMGAVWF</sequence>
<protein>
    <submittedName>
        <fullName evidence="1">Uncharacterized protein</fullName>
    </submittedName>
</protein>
<accession>A0A0E9QK67</accession>
<proteinExistence type="predicted"/>